<dbReference type="PROSITE" id="PS51635">
    <property type="entry name" value="PNPLA"/>
    <property type="match status" value="1"/>
</dbReference>
<feature type="short sequence motif" description="GXSXG" evidence="4">
    <location>
        <begin position="64"/>
        <end position="68"/>
    </location>
</feature>
<feature type="domain" description="PNPLA" evidence="5">
    <location>
        <begin position="31"/>
        <end position="315"/>
    </location>
</feature>
<dbReference type="PANTHER" id="PTHR14226:SF29">
    <property type="entry name" value="NEUROPATHY TARGET ESTERASE SWS"/>
    <property type="match status" value="1"/>
</dbReference>
<keyword evidence="3 4" id="KW-0443">Lipid metabolism</keyword>
<proteinExistence type="predicted"/>
<keyword evidence="1 4" id="KW-0378">Hydrolase</keyword>
<evidence type="ECO:0000256" key="4">
    <source>
        <dbReference type="PROSITE-ProRule" id="PRU01161"/>
    </source>
</evidence>
<dbReference type="InterPro" id="IPR016035">
    <property type="entry name" value="Acyl_Trfase/lysoPLipase"/>
</dbReference>
<protein>
    <submittedName>
        <fullName evidence="6">Patatin-like phospholipase family protein</fullName>
    </submittedName>
</protein>
<evidence type="ECO:0000256" key="3">
    <source>
        <dbReference type="ARBA" id="ARBA00023098"/>
    </source>
</evidence>
<evidence type="ECO:0000256" key="1">
    <source>
        <dbReference type="ARBA" id="ARBA00022801"/>
    </source>
</evidence>
<organism evidence="6 7">
    <name type="scientific">Tessaracoccus antarcticus</name>
    <dbReference type="NCBI Taxonomy" id="2479848"/>
    <lineage>
        <taxon>Bacteria</taxon>
        <taxon>Bacillati</taxon>
        <taxon>Actinomycetota</taxon>
        <taxon>Actinomycetes</taxon>
        <taxon>Propionibacteriales</taxon>
        <taxon>Propionibacteriaceae</taxon>
        <taxon>Tessaracoccus</taxon>
    </lineage>
</organism>
<dbReference type="InterPro" id="IPR002641">
    <property type="entry name" value="PNPLA_dom"/>
</dbReference>
<dbReference type="EMBL" id="REFW01000004">
    <property type="protein sequence ID" value="RMB58211.1"/>
    <property type="molecule type" value="Genomic_DNA"/>
</dbReference>
<dbReference type="AlphaFoldDB" id="A0A3M0FZQ6"/>
<comment type="caution">
    <text evidence="4">Lacks conserved residue(s) required for the propagation of feature annotation.</text>
</comment>
<dbReference type="Pfam" id="PF01734">
    <property type="entry name" value="Patatin"/>
    <property type="match status" value="1"/>
</dbReference>
<comment type="caution">
    <text evidence="6">The sequence shown here is derived from an EMBL/GenBank/DDBJ whole genome shotgun (WGS) entry which is preliminary data.</text>
</comment>
<dbReference type="Gene3D" id="3.40.1090.10">
    <property type="entry name" value="Cytosolic phospholipase A2 catalytic domain"/>
    <property type="match status" value="1"/>
</dbReference>
<sequence>MWTVDSRIMPHPHWLSIPLLGRDRPAPTVSCVLSGGGSRASFQLGALDFLYRHDPEFTPSIFVGASAGAILAAVLAQSSDRDEQHRSVRQLTEIWRGLTDPEQMFAPRPWLVRAKNEAPAWLNLVNPPVPAPAAPTRSLVKLPFLHSDAPMSPNSPPQPLDALEMAMTPDEEVNPAWSFGTLTSLFSNIGKLPRIGSDLWAIHRGMEASKSLYRPGKVMLELLDPTVFDPERVTAAGTTLRIAMVSLESGELRFMRQDGVLVDRYDRVYDRGPHPLDTGVLASCSIPAVFRPIPLGNETYVDGGVRENLPTQLSIEHLGADRTYVVSSMGEGLPTRASMRDADLFAIMMRSTEILIDEAGRDELQYSATTDAVVIRPVLDIHDPMTVDPGLIAINMDYGWLRAAEAVLAHDEEEVARHSRLMVLRMRCLRLEQQWLAHHDGPGALVDTLRQAKAEIRDLVSLCDTAALPQGAERWFRTFEPRATTPQVEPPWLPLGEIAR</sequence>
<evidence type="ECO:0000256" key="2">
    <source>
        <dbReference type="ARBA" id="ARBA00022963"/>
    </source>
</evidence>
<name>A0A3M0FZQ6_9ACTN</name>
<dbReference type="Proteomes" id="UP000275256">
    <property type="component" value="Unassembled WGS sequence"/>
</dbReference>
<feature type="active site" description="Nucleophile" evidence="4">
    <location>
        <position position="66"/>
    </location>
</feature>
<reference evidence="6 7" key="1">
    <citation type="submission" date="2018-10" db="EMBL/GenBank/DDBJ databases">
        <title>Tessaracoccus antarcticuss sp. nov., isolated from sediment.</title>
        <authorList>
            <person name="Zhou L.Y."/>
            <person name="Du Z.J."/>
        </authorList>
    </citation>
    <scope>NUCLEOTIDE SEQUENCE [LARGE SCALE GENOMIC DNA]</scope>
    <source>
        <strain evidence="6 7">JDX10</strain>
    </source>
</reference>
<evidence type="ECO:0000313" key="6">
    <source>
        <dbReference type="EMBL" id="RMB58211.1"/>
    </source>
</evidence>
<gene>
    <name evidence="6" type="ORF">EAX62_13450</name>
</gene>
<dbReference type="SUPFAM" id="SSF52151">
    <property type="entry name" value="FabD/lysophospholipase-like"/>
    <property type="match status" value="1"/>
</dbReference>
<dbReference type="PANTHER" id="PTHR14226">
    <property type="entry name" value="NEUROPATHY TARGET ESTERASE/SWISS CHEESE D.MELANOGASTER"/>
    <property type="match status" value="1"/>
</dbReference>
<accession>A0A3M0FZQ6</accession>
<dbReference type="GO" id="GO:0016042">
    <property type="term" value="P:lipid catabolic process"/>
    <property type="evidence" value="ECO:0007669"/>
    <property type="project" value="UniProtKB-UniRule"/>
</dbReference>
<evidence type="ECO:0000313" key="7">
    <source>
        <dbReference type="Proteomes" id="UP000275256"/>
    </source>
</evidence>
<keyword evidence="2 4" id="KW-0442">Lipid degradation</keyword>
<dbReference type="InterPro" id="IPR050301">
    <property type="entry name" value="NTE"/>
</dbReference>
<feature type="short sequence motif" description="DGA/G" evidence="4">
    <location>
        <begin position="302"/>
        <end position="304"/>
    </location>
</feature>
<keyword evidence="7" id="KW-1185">Reference proteome</keyword>
<feature type="active site" description="Proton acceptor" evidence="4">
    <location>
        <position position="302"/>
    </location>
</feature>
<evidence type="ECO:0000259" key="5">
    <source>
        <dbReference type="PROSITE" id="PS51635"/>
    </source>
</evidence>
<dbReference type="GO" id="GO:0016787">
    <property type="term" value="F:hydrolase activity"/>
    <property type="evidence" value="ECO:0007669"/>
    <property type="project" value="UniProtKB-UniRule"/>
</dbReference>